<dbReference type="Gene3D" id="3.30.1610.10">
    <property type="entry name" value="Peptidase S59, nucleoporin"/>
    <property type="match status" value="1"/>
</dbReference>
<keyword evidence="4" id="KW-0068">Autocatalytic cleavage</keyword>
<dbReference type="HOGENOM" id="CLU_001192_0_0_1"/>
<evidence type="ECO:0000259" key="11">
    <source>
        <dbReference type="PROSITE" id="PS51434"/>
    </source>
</evidence>
<dbReference type="Pfam" id="PF12110">
    <property type="entry name" value="Nup96"/>
    <property type="match status" value="1"/>
</dbReference>
<dbReference type="GO" id="GO:0017056">
    <property type="term" value="F:structural constituent of nuclear pore"/>
    <property type="evidence" value="ECO:0007669"/>
    <property type="project" value="InterPro"/>
</dbReference>
<feature type="region of interest" description="Disordered" evidence="10">
    <location>
        <begin position="302"/>
        <end position="327"/>
    </location>
</feature>
<feature type="domain" description="Peptidase S59" evidence="11">
    <location>
        <begin position="1010"/>
        <end position="1143"/>
    </location>
</feature>
<evidence type="ECO:0000256" key="6">
    <source>
        <dbReference type="ARBA" id="ARBA00022927"/>
    </source>
</evidence>
<evidence type="ECO:0000256" key="5">
    <source>
        <dbReference type="ARBA" id="ARBA00022816"/>
    </source>
</evidence>
<dbReference type="InterPro" id="IPR037665">
    <property type="entry name" value="Nucleoporin_S59-like"/>
</dbReference>
<feature type="region of interest" description="Disordered" evidence="10">
    <location>
        <begin position="171"/>
        <end position="190"/>
    </location>
</feature>
<keyword evidence="3" id="KW-0813">Transport</keyword>
<dbReference type="Pfam" id="PF04096">
    <property type="entry name" value="Nucleoporin2"/>
    <property type="match status" value="1"/>
</dbReference>
<protein>
    <submittedName>
        <fullName evidence="12">Nuclear pore complex protein putative</fullName>
    </submittedName>
</protein>
<dbReference type="InterPro" id="IPR021967">
    <property type="entry name" value="Nup98_C"/>
</dbReference>
<feature type="region of interest" description="Disordered" evidence="10">
    <location>
        <begin position="426"/>
        <end position="448"/>
    </location>
</feature>
<dbReference type="GO" id="GO:0003723">
    <property type="term" value="F:RNA binding"/>
    <property type="evidence" value="ECO:0007669"/>
    <property type="project" value="TreeGrafter"/>
</dbReference>
<evidence type="ECO:0000256" key="10">
    <source>
        <dbReference type="SAM" id="MobiDB-lite"/>
    </source>
</evidence>
<dbReference type="Gene3D" id="1.10.10.2360">
    <property type="match status" value="1"/>
</dbReference>
<evidence type="ECO:0000256" key="3">
    <source>
        <dbReference type="ARBA" id="ARBA00022448"/>
    </source>
</evidence>
<dbReference type="GO" id="GO:0034398">
    <property type="term" value="P:telomere tethering at nuclear periphery"/>
    <property type="evidence" value="ECO:0007669"/>
    <property type="project" value="TreeGrafter"/>
</dbReference>
<comment type="subcellular location">
    <subcellularLocation>
        <location evidence="1">Nucleus</location>
        <location evidence="1">Nuclear pore complex</location>
    </subcellularLocation>
</comment>
<dbReference type="EMBL" id="FR824157">
    <property type="protein sequence ID" value="CCA21109.1"/>
    <property type="molecule type" value="Genomic_DNA"/>
</dbReference>
<evidence type="ECO:0000256" key="2">
    <source>
        <dbReference type="ARBA" id="ARBA00008926"/>
    </source>
</evidence>
<evidence type="ECO:0000313" key="12">
    <source>
        <dbReference type="EMBL" id="CCA21109.1"/>
    </source>
</evidence>
<dbReference type="PANTHER" id="PTHR23198:SF6">
    <property type="entry name" value="NUCLEAR PORE COMPLEX PROTEIN NUP98-NUP96"/>
    <property type="match status" value="1"/>
</dbReference>
<feature type="region of interest" description="Disordered" evidence="10">
    <location>
        <begin position="373"/>
        <end position="406"/>
    </location>
</feature>
<gene>
    <name evidence="12" type="primary">AlNc14C112G6425</name>
    <name evidence="12" type="ORF">ALNC14_072520</name>
</gene>
<comment type="similarity">
    <text evidence="2">Belongs to the nucleoporin GLFG family.</text>
</comment>
<feature type="compositionally biased region" description="Polar residues" evidence="10">
    <location>
        <begin position="426"/>
        <end position="439"/>
    </location>
</feature>
<dbReference type="GO" id="GO:0044614">
    <property type="term" value="C:nuclear pore cytoplasmic filaments"/>
    <property type="evidence" value="ECO:0007669"/>
    <property type="project" value="TreeGrafter"/>
</dbReference>
<dbReference type="InterPro" id="IPR007230">
    <property type="entry name" value="Nup98_auto-Pept-S59_dom"/>
</dbReference>
<name>F0WIM4_9STRA</name>
<evidence type="ECO:0000256" key="4">
    <source>
        <dbReference type="ARBA" id="ARBA00022813"/>
    </source>
</evidence>
<evidence type="ECO:0000256" key="1">
    <source>
        <dbReference type="ARBA" id="ARBA00004567"/>
    </source>
</evidence>
<dbReference type="GO" id="GO:0000973">
    <property type="term" value="P:post-transcriptional tethering of RNA polymerase II gene DNA at nuclear periphery"/>
    <property type="evidence" value="ECO:0007669"/>
    <property type="project" value="TreeGrafter"/>
</dbReference>
<sequence length="2030" mass="215907">MSFGFGATNSNQTTGNNSFAFGGANNASRSPFGAPSTGSFGSGATTGSVFGNSAFSNAAKPPPSTGFGTFGSTPATTNTFGSNSGVFGSTTNAPSSGFGTTGTTGFGSASTGFASGTTGFGSTSTTASPFAKTTPSSPFGNVGAFGANQNTATSGFGSAFGNTLNTPAAQNGTNAFGAPTPSTNTFGSGTFGAAKSPFGSGTATTPGFGTQNAASNWGSSVGGFGTNTMAASNQVGTGNPPYQPTREVTAAGSSNYISISRMNEYNGKSVEELRYEDYLKRTNPSAAAAAAQLNAPSVAPTATNSNTFGAQPTNAGGFGSAQPTGNSMFGNTNTSTFGGTSTGFGSTTTPSGAFGAPATSGFGTFGSSSFNAQPTSSSGAFGTAPSAFGTTSTPNQPFGATSSGFGSSGTFRTSTGAFGAPGTTNSAFGNTIGNQSTQPASSGFGSGGFGSNGSGGFGTNTSAGFGTTGSTFGKPAFGSGFGASTATPAATNNTGFFSGTTGNAFGATNTTSNPSSNSLFGNATGSSAFNFGANNAKPPTANAFGGFGAAQPSGFGSTPSLTTGSSVFGANNSGFGGFGAQANPATNNTNNMFNAPKSGGLFNSANTNANSTGMFGGSGSFGASGTNTGAFGTTAGSFGTGFGAGGFGQGGGTAFGASTNTPSFGFGTSGNTAPSAFSGFGNNTFGTASGQNNMLTAPNAQPAGLIAAPDINPYGSGSYGDGLLDQTVKAALDNQAIKVGSNRISTSSRVHSFAEDVGLKRGSIGTPSSASRLHFKSASRRPLCASYFRGPLFKTPKTKVLHSTSSLASSVSTPLRMSHVKKTGDSLSLGSQFRKSWKKLIIDNDNTVRYAPRIAEKIPAVVSDSVAEESDDRMRITFQYGPENSPFSLDVSAQERLQDTKKRITDHIGKHSFENIVYVCRGKKIDSEDTWEAAGKSLQLQNRDVIDIVVTDHKESKITTGNHHVISGSKQTEPTKFVSYDEFLSSTMRNSDDVFPNDPKKSMACPILTKTGYYTIPPYGRICRMSDQELAQVRSFTVGCHGLGSVEWIGLTDIRNLNLDELVTFEKKEVMVYKDDEDKHPLGDGLNKPAIVELLEIFPPNLEDKTAVKRYKERVIQRTKDIDADFVDYSAEAGIWRFRVEHFSRYGIKDDEDDAPMDGSREQGKDESPKHAENPLEIAMDHAMTSPVGFSQKRLKLAIPTMRRLFHTKHTVQTEQQQTTLKDFHMEMTARAPMQVDSLMSSNTKSSVDESKTKRYPSKEFYSHLELKDEEIDATEMVEFVSYTGGSIGTRYEYKPWGIDSESRNLLPGKLSPTYAMLQASLAQSTSDPLMTSGQVHSQADVGLLMARSFRCSWGPRGELAYCGKLVAFPNTQTPSRSFSTVSIALSLQIESIHSARRDELRDTLELHYTCATFSSAHALGDGSLQNDDTDRSEDKNVNSPTPLFEIASRLDVIHALQQYSDFMDKKKGSYATQSPKVRRHIEVLWKLVQALWGQEKHVLSDNGPGILAVRDDACDVELLDMMPSVDLRREAISRWMETAIDSLEDESACSTPTPEQSILQLLCKHQIVEASELAAESGNLRLATLVAQIATYDGSNFRHLIMMQLSQWGDDESLSHFSETHALIYSILAGAVEAVTASSQLGLSWLSAIALFFWYKYGPSTSLKSALSMYQSACSKNLAAPCFVSACGSTKNDILVEVLRLYAEEPVALCNVLSPSGFLGGNSAYLDYEVSWHLYTILHALGYQLDPTWESHLYQNFIRQLEGTELWQEALYVTLNIPNPKEREATCRALLLRHSCDLAQLPEEKLEELKQKLKIPVGWIESTLALDQRYKSAYHFEIGHWMAAKMYDEAHSVLIKHIAARLFFSNDKQVLRQLLEEMEPVASTIPLWNSFEWHLGGGLWLEFLRLEQDHDTVTCKPQEIELRLTNLALKLKDAPYGCIEGIPRSEETYSVMTKACVSSMLITLMTVAKAIKSASHAMESGELAIDPYMDPAFLFEWSSILGNEQTLYMETHRLNHVHKACSAYLEAYC</sequence>
<dbReference type="PANTHER" id="PTHR23198">
    <property type="entry name" value="NUCLEOPORIN"/>
    <property type="match status" value="1"/>
</dbReference>
<reference evidence="12" key="1">
    <citation type="journal article" date="2011" name="PLoS Biol.">
        <title>Gene gain and loss during evolution of obligate parasitism in the white rust pathogen of Arabidopsis thaliana.</title>
        <authorList>
            <person name="Kemen E."/>
            <person name="Gardiner A."/>
            <person name="Schultz-Larsen T."/>
            <person name="Kemen A.C."/>
            <person name="Balmuth A.L."/>
            <person name="Robert-Seilaniantz A."/>
            <person name="Bailey K."/>
            <person name="Holub E."/>
            <person name="Studholme D.J."/>
            <person name="Maclean D."/>
            <person name="Jones J.D."/>
        </authorList>
    </citation>
    <scope>NUCLEOTIDE SEQUENCE</scope>
</reference>
<dbReference type="GO" id="GO:0006405">
    <property type="term" value="P:RNA export from nucleus"/>
    <property type="evidence" value="ECO:0007669"/>
    <property type="project" value="TreeGrafter"/>
</dbReference>
<keyword evidence="8" id="KW-0906">Nuclear pore complex</keyword>
<proteinExistence type="inferred from homology"/>
<feature type="region of interest" description="Disordered" evidence="10">
    <location>
        <begin position="22"/>
        <end position="43"/>
    </location>
</feature>
<keyword evidence="5" id="KW-0509">mRNA transport</keyword>
<reference evidence="12" key="2">
    <citation type="submission" date="2011-02" db="EMBL/GenBank/DDBJ databases">
        <authorList>
            <person name="MacLean D."/>
        </authorList>
    </citation>
    <scope>NUCLEOTIDE SEQUENCE</scope>
</reference>
<organism evidence="12">
    <name type="scientific">Albugo laibachii Nc14</name>
    <dbReference type="NCBI Taxonomy" id="890382"/>
    <lineage>
        <taxon>Eukaryota</taxon>
        <taxon>Sar</taxon>
        <taxon>Stramenopiles</taxon>
        <taxon>Oomycota</taxon>
        <taxon>Peronosporomycetes</taxon>
        <taxon>Albuginales</taxon>
        <taxon>Albuginaceae</taxon>
        <taxon>Albugo</taxon>
    </lineage>
</organism>
<keyword evidence="6" id="KW-0653">Protein transport</keyword>
<feature type="compositionally biased region" description="Polar residues" evidence="10">
    <location>
        <begin position="171"/>
        <end position="188"/>
    </location>
</feature>
<dbReference type="GO" id="GO:0051028">
    <property type="term" value="P:mRNA transport"/>
    <property type="evidence" value="ECO:0007669"/>
    <property type="project" value="UniProtKB-KW"/>
</dbReference>
<evidence type="ECO:0000256" key="8">
    <source>
        <dbReference type="ARBA" id="ARBA00023132"/>
    </source>
</evidence>
<feature type="region of interest" description="Disordered" evidence="10">
    <location>
        <begin position="1149"/>
        <end position="1171"/>
    </location>
</feature>
<dbReference type="GO" id="GO:0008139">
    <property type="term" value="F:nuclear localization sequence binding"/>
    <property type="evidence" value="ECO:0007669"/>
    <property type="project" value="TreeGrafter"/>
</dbReference>
<feature type="compositionally biased region" description="Basic and acidic residues" evidence="10">
    <location>
        <begin position="1159"/>
        <end position="1171"/>
    </location>
</feature>
<dbReference type="InterPro" id="IPR036903">
    <property type="entry name" value="Nup98_auto-Pept-S59_dom_sf"/>
</dbReference>
<dbReference type="Gene3D" id="1.25.40.690">
    <property type="match status" value="1"/>
</dbReference>
<evidence type="ECO:0000256" key="9">
    <source>
        <dbReference type="ARBA" id="ARBA00023242"/>
    </source>
</evidence>
<keyword evidence="7" id="KW-0811">Translocation</keyword>
<feature type="compositionally biased region" description="Polar residues" evidence="10">
    <location>
        <begin position="302"/>
        <end position="314"/>
    </location>
</feature>
<evidence type="ECO:0000256" key="7">
    <source>
        <dbReference type="ARBA" id="ARBA00023010"/>
    </source>
</evidence>
<keyword evidence="9" id="KW-0539">Nucleus</keyword>
<dbReference type="SUPFAM" id="SSF82215">
    <property type="entry name" value="C-terminal autoproteolytic domain of nucleoporin nup98"/>
    <property type="match status" value="1"/>
</dbReference>
<dbReference type="PROSITE" id="PS51434">
    <property type="entry name" value="NUP_C"/>
    <property type="match status" value="1"/>
</dbReference>
<dbReference type="Pfam" id="PF21240">
    <property type="entry name" value="Nup98_GLEBS"/>
    <property type="match status" value="1"/>
</dbReference>
<dbReference type="GO" id="GO:0006606">
    <property type="term" value="P:protein import into nucleus"/>
    <property type="evidence" value="ECO:0007669"/>
    <property type="project" value="TreeGrafter"/>
</dbReference>
<accession>F0WIM4</accession>